<evidence type="ECO:0000313" key="4">
    <source>
        <dbReference type="Proteomes" id="UP000837205"/>
    </source>
</evidence>
<dbReference type="EMBL" id="CAIIUA010000001">
    <property type="protein sequence ID" value="CAC9240077.1"/>
    <property type="molecule type" value="Genomic_DNA"/>
</dbReference>
<dbReference type="Proteomes" id="UP000834503">
    <property type="component" value="Unassembled WGS sequence"/>
</dbReference>
<accession>A0A9N8CWH8</accession>
<proteinExistence type="predicted"/>
<organism evidence="1 3">
    <name type="scientific">Citrobacter werkmanii</name>
    <dbReference type="NCBI Taxonomy" id="67827"/>
    <lineage>
        <taxon>Bacteria</taxon>
        <taxon>Pseudomonadati</taxon>
        <taxon>Pseudomonadota</taxon>
        <taxon>Gammaproteobacteria</taxon>
        <taxon>Enterobacterales</taxon>
        <taxon>Enterobacteriaceae</taxon>
        <taxon>Citrobacter</taxon>
        <taxon>Citrobacter freundii complex</taxon>
    </lineage>
</organism>
<evidence type="ECO:0000313" key="2">
    <source>
        <dbReference type="EMBL" id="CAC9240077.1"/>
    </source>
</evidence>
<evidence type="ECO:0000313" key="1">
    <source>
        <dbReference type="EMBL" id="CAB5607453.1"/>
    </source>
</evidence>
<dbReference type="Proteomes" id="UP000837205">
    <property type="component" value="Unassembled WGS sequence"/>
</dbReference>
<dbReference type="AlphaFoldDB" id="A0A9N8CWH8"/>
<keyword evidence="4" id="KW-1185">Reference proteome</keyword>
<reference evidence="1" key="1">
    <citation type="submission" date="2020-05" db="EMBL/GenBank/DDBJ databases">
        <authorList>
            <person name="Delgado-Blas J."/>
        </authorList>
    </citation>
    <scope>NUCLEOTIDE SEQUENCE</scope>
    <source>
        <strain evidence="1">BB1459</strain>
        <strain evidence="2">BB1480</strain>
    </source>
</reference>
<name>A0A9N8CWH8_9ENTR</name>
<gene>
    <name evidence="1" type="ORF">GHA_05535</name>
    <name evidence="2" type="ORF">TML_04683</name>
</gene>
<sequence length="133" mass="15897">MGICYIYTRKLAYAIYSAHRWRIFCFALEYVSAQQVRGEEGKENRHCLKLNCKRRLSTVWLWNHNREMFQVSIGRLYWAVSLNHLSYSNCLFPQHIELWLATIFPMKHGLSSNPYYLLNQQHHRPDAHGQNIV</sequence>
<dbReference type="EMBL" id="CAHPQX010000050">
    <property type="protein sequence ID" value="CAB5607453.1"/>
    <property type="molecule type" value="Genomic_DNA"/>
</dbReference>
<evidence type="ECO:0000313" key="3">
    <source>
        <dbReference type="Proteomes" id="UP000834503"/>
    </source>
</evidence>
<comment type="caution">
    <text evidence="1">The sequence shown here is derived from an EMBL/GenBank/DDBJ whole genome shotgun (WGS) entry which is preliminary data.</text>
</comment>
<protein>
    <submittedName>
        <fullName evidence="1">Uncharacterized protein</fullName>
    </submittedName>
</protein>